<keyword evidence="6 10" id="KW-0812">Transmembrane</keyword>
<feature type="transmembrane region" description="Helical" evidence="10">
    <location>
        <begin position="289"/>
        <end position="309"/>
    </location>
</feature>
<dbReference type="InterPro" id="IPR020846">
    <property type="entry name" value="MFS_dom"/>
</dbReference>
<dbReference type="InterPro" id="IPR005829">
    <property type="entry name" value="Sugar_transporter_CS"/>
</dbReference>
<feature type="transmembrane region" description="Helical" evidence="10">
    <location>
        <begin position="173"/>
        <end position="194"/>
    </location>
</feature>
<dbReference type="InterPro" id="IPR004746">
    <property type="entry name" value="MFS_AAHS"/>
</dbReference>
<dbReference type="SUPFAM" id="SSF103473">
    <property type="entry name" value="MFS general substrate transporter"/>
    <property type="match status" value="1"/>
</dbReference>
<feature type="transmembrane region" description="Helical" evidence="10">
    <location>
        <begin position="85"/>
        <end position="104"/>
    </location>
</feature>
<gene>
    <name evidence="12" type="ORF">GCM10023094_04860</name>
</gene>
<feature type="transmembrane region" description="Helical" evidence="10">
    <location>
        <begin position="142"/>
        <end position="167"/>
    </location>
</feature>
<sequence>MDIREAIRTQPMRRYQITTIVICFLLCMVDGFEILIMAFVAPHLSKDWGLDSVQIGYLLSAGLIGMAVGAFGLSPLGDRFGRRTMTIACLVLVTIGMGLSAIAPGPEQLIAFRAFAGLGIGGLVAGLNILVSENSSDRRRGLALGIYGAGLPAGVALGGAISGVLIAQFGWRSAFVFGTVVTAILLLVVVRSLPESTEFLIEKRPRNALGKYNAIATRLGYETSEHLPQPVAAAQVRSVRGGLFTGIMGRRTVMLWLGYSCLMAAFYFANTWTPKLLTDVTGNAGTGTVAGVLINVGGVIGALVFAALTMVVRPRIVNTMLMFGGAVVFAAYATGFQMVALGMALCVLVGMAANGGVAGYYAISPSVYPAAVRGTGVGLMIGVGRLVSIVAPILTGYLLDGGWTPEKLYYLFAGVLVVAGVFMFALDRTYRGRSENPETPEALSDGQDPEDRGSTRAASYA</sequence>
<comment type="subcellular location">
    <subcellularLocation>
        <location evidence="1">Cell inner membrane</location>
        <topology evidence="1">Multi-pass membrane protein</topology>
    </subcellularLocation>
</comment>
<keyword evidence="7 10" id="KW-1133">Transmembrane helix</keyword>
<feature type="transmembrane region" description="Helical" evidence="10">
    <location>
        <begin position="110"/>
        <end position="130"/>
    </location>
</feature>
<evidence type="ECO:0000256" key="1">
    <source>
        <dbReference type="ARBA" id="ARBA00004429"/>
    </source>
</evidence>
<dbReference type="Proteomes" id="UP001501183">
    <property type="component" value="Unassembled WGS sequence"/>
</dbReference>
<name>A0ABP8NTP9_9NOCA</name>
<feature type="transmembrane region" description="Helical" evidence="10">
    <location>
        <begin position="408"/>
        <end position="426"/>
    </location>
</feature>
<evidence type="ECO:0000256" key="2">
    <source>
        <dbReference type="ARBA" id="ARBA00006508"/>
    </source>
</evidence>
<reference evidence="13" key="1">
    <citation type="journal article" date="2019" name="Int. J. Syst. Evol. Microbiol.">
        <title>The Global Catalogue of Microorganisms (GCM) 10K type strain sequencing project: providing services to taxonomists for standard genome sequencing and annotation.</title>
        <authorList>
            <consortium name="The Broad Institute Genomics Platform"/>
            <consortium name="The Broad Institute Genome Sequencing Center for Infectious Disease"/>
            <person name="Wu L."/>
            <person name="Ma J."/>
        </authorList>
    </citation>
    <scope>NUCLEOTIDE SEQUENCE [LARGE SCALE GENOMIC DNA]</scope>
    <source>
        <strain evidence="13">JCM 32206</strain>
    </source>
</reference>
<comment type="similarity">
    <text evidence="2">Belongs to the major facilitator superfamily. Aromatic acid:H(+) symporter (AAHS) (TC 2.A.1.15) family.</text>
</comment>
<evidence type="ECO:0000256" key="9">
    <source>
        <dbReference type="SAM" id="MobiDB-lite"/>
    </source>
</evidence>
<feature type="domain" description="Major facilitator superfamily (MFS) profile" evidence="11">
    <location>
        <begin position="19"/>
        <end position="431"/>
    </location>
</feature>
<feature type="transmembrane region" description="Helical" evidence="10">
    <location>
        <begin position="53"/>
        <end position="73"/>
    </location>
</feature>
<evidence type="ECO:0000256" key="4">
    <source>
        <dbReference type="ARBA" id="ARBA00022475"/>
    </source>
</evidence>
<evidence type="ECO:0000256" key="7">
    <source>
        <dbReference type="ARBA" id="ARBA00022989"/>
    </source>
</evidence>
<feature type="transmembrane region" description="Helical" evidence="10">
    <location>
        <begin position="339"/>
        <end position="363"/>
    </location>
</feature>
<evidence type="ECO:0000256" key="3">
    <source>
        <dbReference type="ARBA" id="ARBA00022448"/>
    </source>
</evidence>
<dbReference type="InterPro" id="IPR011701">
    <property type="entry name" value="MFS"/>
</dbReference>
<feature type="transmembrane region" description="Helical" evidence="10">
    <location>
        <begin position="253"/>
        <end position="269"/>
    </location>
</feature>
<dbReference type="Gene3D" id="1.20.1250.20">
    <property type="entry name" value="MFS general substrate transporter like domains"/>
    <property type="match status" value="1"/>
</dbReference>
<dbReference type="InterPro" id="IPR036259">
    <property type="entry name" value="MFS_trans_sf"/>
</dbReference>
<evidence type="ECO:0000313" key="12">
    <source>
        <dbReference type="EMBL" id="GAA4472596.1"/>
    </source>
</evidence>
<dbReference type="PANTHER" id="PTHR23508">
    <property type="entry name" value="CARBOXYLIC ACID TRANSPORTER PROTEIN HOMOLOG"/>
    <property type="match status" value="1"/>
</dbReference>
<dbReference type="EMBL" id="BAABFB010000017">
    <property type="protein sequence ID" value="GAA4472596.1"/>
    <property type="molecule type" value="Genomic_DNA"/>
</dbReference>
<evidence type="ECO:0000256" key="10">
    <source>
        <dbReference type="SAM" id="Phobius"/>
    </source>
</evidence>
<feature type="region of interest" description="Disordered" evidence="9">
    <location>
        <begin position="433"/>
        <end position="461"/>
    </location>
</feature>
<accession>A0ABP8NTP9</accession>
<protein>
    <submittedName>
        <fullName evidence="12">MFS transporter</fullName>
    </submittedName>
</protein>
<dbReference type="PROSITE" id="PS50850">
    <property type="entry name" value="MFS"/>
    <property type="match status" value="1"/>
</dbReference>
<keyword evidence="5" id="KW-0997">Cell inner membrane</keyword>
<keyword evidence="8 10" id="KW-0472">Membrane</keyword>
<evidence type="ECO:0000259" key="11">
    <source>
        <dbReference type="PROSITE" id="PS50850"/>
    </source>
</evidence>
<evidence type="ECO:0000313" key="13">
    <source>
        <dbReference type="Proteomes" id="UP001501183"/>
    </source>
</evidence>
<evidence type="ECO:0000256" key="6">
    <source>
        <dbReference type="ARBA" id="ARBA00022692"/>
    </source>
</evidence>
<dbReference type="CDD" id="cd17365">
    <property type="entry name" value="MFS_PcaK_like"/>
    <property type="match status" value="1"/>
</dbReference>
<dbReference type="Pfam" id="PF07690">
    <property type="entry name" value="MFS_1"/>
    <property type="match status" value="1"/>
</dbReference>
<organism evidence="12 13">
    <name type="scientific">Rhodococcus olei</name>
    <dbReference type="NCBI Taxonomy" id="2161675"/>
    <lineage>
        <taxon>Bacteria</taxon>
        <taxon>Bacillati</taxon>
        <taxon>Actinomycetota</taxon>
        <taxon>Actinomycetes</taxon>
        <taxon>Mycobacteriales</taxon>
        <taxon>Nocardiaceae</taxon>
        <taxon>Rhodococcus</taxon>
    </lineage>
</organism>
<feature type="transmembrane region" description="Helical" evidence="10">
    <location>
        <begin position="316"/>
        <end position="333"/>
    </location>
</feature>
<dbReference type="PANTHER" id="PTHR23508:SF10">
    <property type="entry name" value="CARBOXYLIC ACID TRANSPORTER PROTEIN HOMOLOG"/>
    <property type="match status" value="1"/>
</dbReference>
<dbReference type="PROSITE" id="PS00217">
    <property type="entry name" value="SUGAR_TRANSPORT_2"/>
    <property type="match status" value="1"/>
</dbReference>
<feature type="transmembrane region" description="Helical" evidence="10">
    <location>
        <begin position="20"/>
        <end position="41"/>
    </location>
</feature>
<comment type="caution">
    <text evidence="12">The sequence shown here is derived from an EMBL/GenBank/DDBJ whole genome shotgun (WGS) entry which is preliminary data.</text>
</comment>
<evidence type="ECO:0000256" key="8">
    <source>
        <dbReference type="ARBA" id="ARBA00023136"/>
    </source>
</evidence>
<keyword evidence="13" id="KW-1185">Reference proteome</keyword>
<keyword evidence="3" id="KW-0813">Transport</keyword>
<feature type="transmembrane region" description="Helical" evidence="10">
    <location>
        <begin position="375"/>
        <end position="396"/>
    </location>
</feature>
<keyword evidence="4" id="KW-1003">Cell membrane</keyword>
<evidence type="ECO:0000256" key="5">
    <source>
        <dbReference type="ARBA" id="ARBA00022519"/>
    </source>
</evidence>
<dbReference type="NCBIfam" id="TIGR00895">
    <property type="entry name" value="2A0115"/>
    <property type="match status" value="1"/>
</dbReference>
<proteinExistence type="inferred from homology"/>
<dbReference type="RefSeq" id="WP_345341771.1">
    <property type="nucleotide sequence ID" value="NZ_BAABFB010000017.1"/>
</dbReference>